<protein>
    <recommendedName>
        <fullName evidence="2">acetylglutamate kinase</fullName>
        <ecNumber evidence="2">2.7.2.8</ecNumber>
    </recommendedName>
</protein>
<dbReference type="InterPro" id="IPR036393">
    <property type="entry name" value="AceGlu_kinase-like_sf"/>
</dbReference>
<evidence type="ECO:0000256" key="1">
    <source>
        <dbReference type="ARBA" id="ARBA00004828"/>
    </source>
</evidence>
<evidence type="ECO:0000256" key="3">
    <source>
        <dbReference type="ARBA" id="ARBA00022571"/>
    </source>
</evidence>
<dbReference type="PRINTS" id="PR00474">
    <property type="entry name" value="GLU5KINASE"/>
</dbReference>
<keyword evidence="5" id="KW-0808">Transferase</keyword>
<evidence type="ECO:0000256" key="6">
    <source>
        <dbReference type="ARBA" id="ARBA00022741"/>
    </source>
</evidence>
<evidence type="ECO:0000256" key="5">
    <source>
        <dbReference type="ARBA" id="ARBA00022679"/>
    </source>
</evidence>
<evidence type="ECO:0000256" key="9">
    <source>
        <dbReference type="ARBA" id="ARBA00048141"/>
    </source>
</evidence>
<evidence type="ECO:0000256" key="2">
    <source>
        <dbReference type="ARBA" id="ARBA00013065"/>
    </source>
</evidence>
<dbReference type="InterPro" id="IPR001057">
    <property type="entry name" value="Glu/AcGlu_kinase"/>
</dbReference>
<dbReference type="Proteomes" id="UP000030361">
    <property type="component" value="Chromosome"/>
</dbReference>
<dbReference type="EMBL" id="CP018906">
    <property type="protein sequence ID" value="AQW20883.1"/>
    <property type="molecule type" value="Genomic_DNA"/>
</dbReference>
<dbReference type="InterPro" id="IPR004662">
    <property type="entry name" value="AcgluKinase_fam"/>
</dbReference>
<keyword evidence="7 11" id="KW-0418">Kinase</keyword>
<sequence length="247" mass="26259">MKTYVVKIGGQAVEDLNDSFFSQLRLWQTAGIKVIIVHGGGPQIGKISQKLGVLAPKIDGIRVTSEQEIAVVQAVLLGVVQPQLIDKLKQHQIFANSLNLNSNVDLNGTEIDTSQYGLVGKLVSCDLDPVHSELGIGVLAPLVKNQFGQLLNVNADSFAAGLAKQIQADKLLFLTDVPGVLHEHQLIEKLSELKAKELFQDGEITSGMIPKINAAVTALKSGVNSVAITGSLTAPGTEISLANEEVI</sequence>
<dbReference type="GO" id="GO:0006526">
    <property type="term" value="P:L-arginine biosynthetic process"/>
    <property type="evidence" value="ECO:0007669"/>
    <property type="project" value="UniProtKB-KW"/>
</dbReference>
<dbReference type="OrthoDB" id="9803155at2"/>
<evidence type="ECO:0000256" key="8">
    <source>
        <dbReference type="ARBA" id="ARBA00022840"/>
    </source>
</evidence>
<reference evidence="11 12" key="1">
    <citation type="journal article" date="2015" name="Genome Announc.">
        <title>Genome Sequence of Lactobacillus curieae CCTCC M 2011381T, a Novel Producer of Gamma-aminobutyric Acid.</title>
        <authorList>
            <person name="Wang Y."/>
            <person name="Wang Y."/>
            <person name="Lang C."/>
            <person name="Wei D."/>
            <person name="Xu P."/>
            <person name="Xie J."/>
        </authorList>
    </citation>
    <scope>NUCLEOTIDE SEQUENCE [LARGE SCALE GENOMIC DNA]</scope>
    <source>
        <strain evidence="11 12">CCTCC M 2011381</strain>
    </source>
</reference>
<keyword evidence="8" id="KW-0067">ATP-binding</keyword>
<name>A0A1S6QH04_9LACO</name>
<proteinExistence type="predicted"/>
<organism evidence="11 12">
    <name type="scientific">Lentilactobacillus curieae</name>
    <dbReference type="NCBI Taxonomy" id="1138822"/>
    <lineage>
        <taxon>Bacteria</taxon>
        <taxon>Bacillati</taxon>
        <taxon>Bacillota</taxon>
        <taxon>Bacilli</taxon>
        <taxon>Lactobacillales</taxon>
        <taxon>Lactobacillaceae</taxon>
        <taxon>Lentilactobacillus</taxon>
    </lineage>
</organism>
<evidence type="ECO:0000313" key="12">
    <source>
        <dbReference type="Proteomes" id="UP000030361"/>
    </source>
</evidence>
<feature type="domain" description="Aspartate/glutamate/uridylate kinase" evidence="10">
    <location>
        <begin position="2"/>
        <end position="229"/>
    </location>
</feature>
<evidence type="ECO:0000256" key="7">
    <source>
        <dbReference type="ARBA" id="ARBA00022777"/>
    </source>
</evidence>
<dbReference type="PIRSF" id="PIRSF000728">
    <property type="entry name" value="NAGK"/>
    <property type="match status" value="1"/>
</dbReference>
<keyword evidence="6" id="KW-0547">Nucleotide-binding</keyword>
<dbReference type="PANTHER" id="PTHR23342">
    <property type="entry name" value="N-ACETYLGLUTAMATE SYNTHASE"/>
    <property type="match status" value="1"/>
</dbReference>
<dbReference type="AlphaFoldDB" id="A0A1S6QH04"/>
<dbReference type="InterPro" id="IPR001048">
    <property type="entry name" value="Asp/Glu/Uridylate_kinase"/>
</dbReference>
<comment type="pathway">
    <text evidence="1">Amino-acid biosynthesis; L-arginine biosynthesis; N(2)-acetyl-L-ornithine from L-glutamate: step 2/4.</text>
</comment>
<dbReference type="CDD" id="cd04238">
    <property type="entry name" value="AAK_NAGK-like"/>
    <property type="match status" value="1"/>
</dbReference>
<comment type="catalytic activity">
    <reaction evidence="9">
        <text>N-acetyl-L-glutamate + ATP = N-acetyl-L-glutamyl 5-phosphate + ADP</text>
        <dbReference type="Rhea" id="RHEA:14629"/>
        <dbReference type="ChEBI" id="CHEBI:30616"/>
        <dbReference type="ChEBI" id="CHEBI:44337"/>
        <dbReference type="ChEBI" id="CHEBI:57936"/>
        <dbReference type="ChEBI" id="CHEBI:456216"/>
        <dbReference type="EC" id="2.7.2.8"/>
    </reaction>
</comment>
<evidence type="ECO:0000256" key="4">
    <source>
        <dbReference type="ARBA" id="ARBA00022605"/>
    </source>
</evidence>
<evidence type="ECO:0000313" key="11">
    <source>
        <dbReference type="EMBL" id="AQW20883.1"/>
    </source>
</evidence>
<accession>A0A1S6QH04</accession>
<dbReference type="GO" id="GO:0003991">
    <property type="term" value="F:acetylglutamate kinase activity"/>
    <property type="evidence" value="ECO:0007669"/>
    <property type="project" value="UniProtKB-EC"/>
</dbReference>
<dbReference type="GO" id="GO:0005524">
    <property type="term" value="F:ATP binding"/>
    <property type="evidence" value="ECO:0007669"/>
    <property type="project" value="UniProtKB-KW"/>
</dbReference>
<dbReference type="Gene3D" id="3.40.1160.10">
    <property type="entry name" value="Acetylglutamate kinase-like"/>
    <property type="match status" value="1"/>
</dbReference>
<gene>
    <name evidence="11" type="ORF">PL11_002615</name>
</gene>
<dbReference type="Pfam" id="PF00696">
    <property type="entry name" value="AA_kinase"/>
    <property type="match status" value="1"/>
</dbReference>
<keyword evidence="4" id="KW-0028">Amino-acid biosynthesis</keyword>
<dbReference type="RefSeq" id="WP_035166163.1">
    <property type="nucleotide sequence ID" value="NZ_CP018906.1"/>
</dbReference>
<dbReference type="PANTHER" id="PTHR23342:SF0">
    <property type="entry name" value="N-ACETYLGLUTAMATE SYNTHASE, MITOCHONDRIAL"/>
    <property type="match status" value="1"/>
</dbReference>
<dbReference type="NCBIfam" id="TIGR00761">
    <property type="entry name" value="argB"/>
    <property type="match status" value="1"/>
</dbReference>
<keyword evidence="12" id="KW-1185">Reference proteome</keyword>
<keyword evidence="3" id="KW-0055">Arginine biosynthesis</keyword>
<evidence type="ECO:0000259" key="10">
    <source>
        <dbReference type="Pfam" id="PF00696"/>
    </source>
</evidence>
<dbReference type="GO" id="GO:0005737">
    <property type="term" value="C:cytoplasm"/>
    <property type="evidence" value="ECO:0007669"/>
    <property type="project" value="InterPro"/>
</dbReference>
<dbReference type="KEGG" id="lcu:PL11_002615"/>
<dbReference type="EC" id="2.7.2.8" evidence="2"/>
<dbReference type="SUPFAM" id="SSF53633">
    <property type="entry name" value="Carbamate kinase-like"/>
    <property type="match status" value="1"/>
</dbReference>
<dbReference type="eggNOG" id="COG0548">
    <property type="taxonomic scope" value="Bacteria"/>
</dbReference>